<keyword evidence="4" id="KW-1185">Reference proteome</keyword>
<comment type="caution">
    <text evidence="3">The sequence shown here is derived from an EMBL/GenBank/DDBJ whole genome shotgun (WGS) entry which is preliminary data.</text>
</comment>
<reference evidence="3" key="1">
    <citation type="journal article" date="2022" name="bioRxiv">
        <title>Sequencing and chromosome-scale assembly of the giantPleurodeles waltlgenome.</title>
        <authorList>
            <person name="Brown T."/>
            <person name="Elewa A."/>
            <person name="Iarovenko S."/>
            <person name="Subramanian E."/>
            <person name="Araus A.J."/>
            <person name="Petzold A."/>
            <person name="Susuki M."/>
            <person name="Suzuki K.-i.T."/>
            <person name="Hayashi T."/>
            <person name="Toyoda A."/>
            <person name="Oliveira C."/>
            <person name="Osipova E."/>
            <person name="Leigh N.D."/>
            <person name="Simon A."/>
            <person name="Yun M.H."/>
        </authorList>
    </citation>
    <scope>NUCLEOTIDE SEQUENCE</scope>
    <source>
        <strain evidence="3">20211129_DDA</strain>
        <tissue evidence="3">Liver</tissue>
    </source>
</reference>
<feature type="compositionally biased region" description="Low complexity" evidence="1">
    <location>
        <begin position="71"/>
        <end position="86"/>
    </location>
</feature>
<protein>
    <submittedName>
        <fullName evidence="3">Uncharacterized protein</fullName>
    </submittedName>
</protein>
<dbReference type="AlphaFoldDB" id="A0AAV7N8S2"/>
<gene>
    <name evidence="3" type="ORF">NDU88_000719</name>
</gene>
<evidence type="ECO:0000256" key="1">
    <source>
        <dbReference type="SAM" id="MobiDB-lite"/>
    </source>
</evidence>
<proteinExistence type="predicted"/>
<organism evidence="3 4">
    <name type="scientific">Pleurodeles waltl</name>
    <name type="common">Iberian ribbed newt</name>
    <dbReference type="NCBI Taxonomy" id="8319"/>
    <lineage>
        <taxon>Eukaryota</taxon>
        <taxon>Metazoa</taxon>
        <taxon>Chordata</taxon>
        <taxon>Craniata</taxon>
        <taxon>Vertebrata</taxon>
        <taxon>Euteleostomi</taxon>
        <taxon>Amphibia</taxon>
        <taxon>Batrachia</taxon>
        <taxon>Caudata</taxon>
        <taxon>Salamandroidea</taxon>
        <taxon>Salamandridae</taxon>
        <taxon>Pleurodelinae</taxon>
        <taxon>Pleurodeles</taxon>
    </lineage>
</organism>
<feature type="chain" id="PRO_5043967164" evidence="2">
    <location>
        <begin position="25"/>
        <end position="123"/>
    </location>
</feature>
<name>A0AAV7N8S2_PLEWA</name>
<feature type="signal peptide" evidence="2">
    <location>
        <begin position="1"/>
        <end position="24"/>
    </location>
</feature>
<dbReference type="EMBL" id="JANPWB010000012">
    <property type="protein sequence ID" value="KAJ1112455.1"/>
    <property type="molecule type" value="Genomic_DNA"/>
</dbReference>
<sequence>MALTRRPLHWTAVLVLFSTQGAQPQAQTAGGPTGSLPLFTPGLLDKGQNGRPGYHRGPTPGLHRATNAGCSSPRGAAPSRASPHPHTQSAVFQARDRGKEEPATPGPHSLSLRYSQIRAPRAR</sequence>
<evidence type="ECO:0000313" key="3">
    <source>
        <dbReference type="EMBL" id="KAJ1112455.1"/>
    </source>
</evidence>
<dbReference type="Proteomes" id="UP001066276">
    <property type="component" value="Chromosome 8"/>
</dbReference>
<evidence type="ECO:0000256" key="2">
    <source>
        <dbReference type="SAM" id="SignalP"/>
    </source>
</evidence>
<accession>A0AAV7N8S2</accession>
<feature type="region of interest" description="Disordered" evidence="1">
    <location>
        <begin position="22"/>
        <end position="123"/>
    </location>
</feature>
<keyword evidence="2" id="KW-0732">Signal</keyword>
<evidence type="ECO:0000313" key="4">
    <source>
        <dbReference type="Proteomes" id="UP001066276"/>
    </source>
</evidence>